<sequence>MSENDEPKQFFRHEKLDEDRLFVEVPAEQKLPYQERIPSGYDPMGEIYLRGRAYRSLSGGTIPWWVLITGWLVFGSPALLVLITAIASASFTMLPALAITAIPLLILWRGTLAKLSSTKPRRR</sequence>
<dbReference type="AlphaFoldDB" id="A0A951PLA6"/>
<accession>A0A951PLA6</accession>
<gene>
    <name evidence="2" type="ORF">KME25_10030</name>
</gene>
<evidence type="ECO:0000256" key="1">
    <source>
        <dbReference type="SAM" id="Phobius"/>
    </source>
</evidence>
<comment type="caution">
    <text evidence="2">The sequence shown here is derived from an EMBL/GenBank/DDBJ whole genome shotgun (WGS) entry which is preliminary data.</text>
</comment>
<reference evidence="2" key="1">
    <citation type="submission" date="2021-05" db="EMBL/GenBank/DDBJ databases">
        <authorList>
            <person name="Pietrasiak N."/>
            <person name="Ward R."/>
            <person name="Stajich J.E."/>
            <person name="Kurbessoian T."/>
        </authorList>
    </citation>
    <scope>NUCLEOTIDE SEQUENCE</scope>
    <source>
        <strain evidence="2">CPER-KK1</strain>
    </source>
</reference>
<feature type="transmembrane region" description="Helical" evidence="1">
    <location>
        <begin position="93"/>
        <end position="112"/>
    </location>
</feature>
<evidence type="ECO:0000313" key="3">
    <source>
        <dbReference type="Proteomes" id="UP000753908"/>
    </source>
</evidence>
<dbReference type="Proteomes" id="UP000753908">
    <property type="component" value="Unassembled WGS sequence"/>
</dbReference>
<name>A0A951PLA6_9CYAN</name>
<protein>
    <submittedName>
        <fullName evidence="2">Uncharacterized protein</fullName>
    </submittedName>
</protein>
<keyword evidence="1" id="KW-0812">Transmembrane</keyword>
<evidence type="ECO:0000313" key="2">
    <source>
        <dbReference type="EMBL" id="MBW4544763.1"/>
    </source>
</evidence>
<feature type="transmembrane region" description="Helical" evidence="1">
    <location>
        <begin position="62"/>
        <end position="87"/>
    </location>
</feature>
<keyword evidence="1" id="KW-0472">Membrane</keyword>
<organism evidence="2 3">
    <name type="scientific">Symplocastrum torsivum CPER-KK1</name>
    <dbReference type="NCBI Taxonomy" id="450513"/>
    <lineage>
        <taxon>Bacteria</taxon>
        <taxon>Bacillati</taxon>
        <taxon>Cyanobacteriota</taxon>
        <taxon>Cyanophyceae</taxon>
        <taxon>Oscillatoriophycideae</taxon>
        <taxon>Oscillatoriales</taxon>
        <taxon>Microcoleaceae</taxon>
        <taxon>Symplocastrum</taxon>
    </lineage>
</organism>
<keyword evidence="1" id="KW-1133">Transmembrane helix</keyword>
<proteinExistence type="predicted"/>
<reference evidence="2" key="2">
    <citation type="journal article" date="2022" name="Microbiol. Resour. Announc.">
        <title>Metagenome Sequencing to Explore Phylogenomics of Terrestrial Cyanobacteria.</title>
        <authorList>
            <person name="Ward R.D."/>
            <person name="Stajich J.E."/>
            <person name="Johansen J.R."/>
            <person name="Huntemann M."/>
            <person name="Clum A."/>
            <person name="Foster B."/>
            <person name="Foster B."/>
            <person name="Roux S."/>
            <person name="Palaniappan K."/>
            <person name="Varghese N."/>
            <person name="Mukherjee S."/>
            <person name="Reddy T.B.K."/>
            <person name="Daum C."/>
            <person name="Copeland A."/>
            <person name="Chen I.A."/>
            <person name="Ivanova N.N."/>
            <person name="Kyrpides N.C."/>
            <person name="Shapiro N."/>
            <person name="Eloe-Fadrosh E.A."/>
            <person name="Pietrasiak N."/>
        </authorList>
    </citation>
    <scope>NUCLEOTIDE SEQUENCE</scope>
    <source>
        <strain evidence="2">CPER-KK1</strain>
    </source>
</reference>
<dbReference type="EMBL" id="JAHHIF010000010">
    <property type="protein sequence ID" value="MBW4544763.1"/>
    <property type="molecule type" value="Genomic_DNA"/>
</dbReference>